<comment type="function">
    <text evidence="1 4">PPIases accelerate the folding of proteins. It catalyzes the cis-trans isomerization of proline imidic peptide bonds in oligopeptides.</text>
</comment>
<keyword evidence="4" id="KW-0732">Signal</keyword>
<dbReference type="GO" id="GO:0003755">
    <property type="term" value="F:peptidyl-prolyl cis-trans isomerase activity"/>
    <property type="evidence" value="ECO:0007669"/>
    <property type="project" value="UniProtKB-UniRule"/>
</dbReference>
<evidence type="ECO:0000313" key="7">
    <source>
        <dbReference type="EMBL" id="MBC5651700.1"/>
    </source>
</evidence>
<keyword evidence="3 4" id="KW-0413">Isomerase</keyword>
<dbReference type="PANTHER" id="PTHR45625">
    <property type="entry name" value="PEPTIDYL-PROLYL CIS-TRANS ISOMERASE-RELATED"/>
    <property type="match status" value="1"/>
</dbReference>
<organism evidence="7 8">
    <name type="scientific">Blautia segnis</name>
    <dbReference type="NCBI Taxonomy" id="2763030"/>
    <lineage>
        <taxon>Bacteria</taxon>
        <taxon>Bacillati</taxon>
        <taxon>Bacillota</taxon>
        <taxon>Clostridia</taxon>
        <taxon>Lachnospirales</taxon>
        <taxon>Lachnospiraceae</taxon>
        <taxon>Blautia</taxon>
    </lineage>
</organism>
<dbReference type="PROSITE" id="PS51257">
    <property type="entry name" value="PROKAR_LIPOPROTEIN"/>
    <property type="match status" value="1"/>
</dbReference>
<name>A0A8I0ABN5_9FIRM</name>
<evidence type="ECO:0000256" key="2">
    <source>
        <dbReference type="ARBA" id="ARBA00023110"/>
    </source>
</evidence>
<feature type="signal peptide" evidence="4">
    <location>
        <begin position="1"/>
        <end position="21"/>
    </location>
</feature>
<feature type="region of interest" description="Disordered" evidence="5">
    <location>
        <begin position="25"/>
        <end position="71"/>
    </location>
</feature>
<proteinExistence type="inferred from homology"/>
<evidence type="ECO:0000313" key="8">
    <source>
        <dbReference type="Proteomes" id="UP000652847"/>
    </source>
</evidence>
<dbReference type="SUPFAM" id="SSF50891">
    <property type="entry name" value="Cyclophilin-like"/>
    <property type="match status" value="1"/>
</dbReference>
<dbReference type="InterPro" id="IPR029000">
    <property type="entry name" value="Cyclophilin-like_dom_sf"/>
</dbReference>
<dbReference type="InterPro" id="IPR044666">
    <property type="entry name" value="Cyclophilin_A-like"/>
</dbReference>
<dbReference type="RefSeq" id="WP_173766335.1">
    <property type="nucleotide sequence ID" value="NZ_JACOOT010000025.1"/>
</dbReference>
<keyword evidence="2 4" id="KW-0697">Rotamase</keyword>
<dbReference type="PANTHER" id="PTHR45625:SF4">
    <property type="entry name" value="PEPTIDYLPROLYL ISOMERASE DOMAIN AND WD REPEAT-CONTAINING PROTEIN 1"/>
    <property type="match status" value="1"/>
</dbReference>
<dbReference type="PROSITE" id="PS50072">
    <property type="entry name" value="CSA_PPIASE_2"/>
    <property type="match status" value="1"/>
</dbReference>
<dbReference type="PRINTS" id="PR00153">
    <property type="entry name" value="CSAPPISMRASE"/>
</dbReference>
<reference evidence="7 8" key="1">
    <citation type="submission" date="2020-08" db="EMBL/GenBank/DDBJ databases">
        <title>Genome public.</title>
        <authorList>
            <person name="Liu C."/>
            <person name="Sun Q."/>
        </authorList>
    </citation>
    <scope>NUCLEOTIDE SEQUENCE [LARGE SCALE GENOMIC DNA]</scope>
    <source>
        <strain evidence="7 8">BX17</strain>
    </source>
</reference>
<evidence type="ECO:0000256" key="1">
    <source>
        <dbReference type="ARBA" id="ARBA00002388"/>
    </source>
</evidence>
<feature type="domain" description="PPIase cyclophilin-type" evidence="6">
    <location>
        <begin position="88"/>
        <end position="250"/>
    </location>
</feature>
<dbReference type="EMBL" id="JACOOT010000025">
    <property type="protein sequence ID" value="MBC5651700.1"/>
    <property type="molecule type" value="Genomic_DNA"/>
</dbReference>
<comment type="similarity">
    <text evidence="4">Belongs to the cyclophilin-type PPIase family.</text>
</comment>
<evidence type="ECO:0000256" key="5">
    <source>
        <dbReference type="SAM" id="MobiDB-lite"/>
    </source>
</evidence>
<dbReference type="Proteomes" id="UP000652847">
    <property type="component" value="Unassembled WGS sequence"/>
</dbReference>
<dbReference type="InterPro" id="IPR002130">
    <property type="entry name" value="Cyclophilin-type_PPIase_dom"/>
</dbReference>
<gene>
    <name evidence="7" type="ORF">H8S54_11395</name>
</gene>
<evidence type="ECO:0000259" key="6">
    <source>
        <dbReference type="PROSITE" id="PS50072"/>
    </source>
</evidence>
<dbReference type="Gene3D" id="2.40.100.10">
    <property type="entry name" value="Cyclophilin-like"/>
    <property type="match status" value="1"/>
</dbReference>
<dbReference type="GO" id="GO:0006457">
    <property type="term" value="P:protein folding"/>
    <property type="evidence" value="ECO:0007669"/>
    <property type="project" value="InterPro"/>
</dbReference>
<comment type="catalytic activity">
    <reaction evidence="4">
        <text>[protein]-peptidylproline (omega=180) = [protein]-peptidylproline (omega=0)</text>
        <dbReference type="Rhea" id="RHEA:16237"/>
        <dbReference type="Rhea" id="RHEA-COMP:10747"/>
        <dbReference type="Rhea" id="RHEA-COMP:10748"/>
        <dbReference type="ChEBI" id="CHEBI:83833"/>
        <dbReference type="ChEBI" id="CHEBI:83834"/>
        <dbReference type="EC" id="5.2.1.8"/>
    </reaction>
</comment>
<feature type="compositionally biased region" description="Acidic residues" evidence="5">
    <location>
        <begin position="42"/>
        <end position="60"/>
    </location>
</feature>
<feature type="chain" id="PRO_5039740797" description="Peptidyl-prolyl cis-trans isomerase" evidence="4">
    <location>
        <begin position="22"/>
        <end position="250"/>
    </location>
</feature>
<dbReference type="CDD" id="cd00317">
    <property type="entry name" value="cyclophilin"/>
    <property type="match status" value="1"/>
</dbReference>
<keyword evidence="8" id="KW-1185">Reference proteome</keyword>
<dbReference type="Pfam" id="PF00160">
    <property type="entry name" value="Pro_isomerase"/>
    <property type="match status" value="1"/>
</dbReference>
<evidence type="ECO:0000256" key="4">
    <source>
        <dbReference type="RuleBase" id="RU363019"/>
    </source>
</evidence>
<dbReference type="AlphaFoldDB" id="A0A8I0ABN5"/>
<accession>A0A8I0ABN5</accession>
<sequence>MKKRKILAMLMTATLSVGLLAGCGTDNAKEETQNTEEKTDEATEENSSDTSEEQGTDEEVSGFSDGTDEKGTVTDEAVLDTSQPLTGIHHAEIEVKDYGTIKVELDADTAPISVTNFVKLAQEHFYDGLTFHRIIDGFMIQGGDPEGTGRGGSDETIKGEFSENGVENNISHERGVISMARSSDPDSASSQFFIVQSDSTYLDGQYAAFGHVTEGMDIVDQICKDAKPTDNNGTISADQQPVMTSVIITD</sequence>
<comment type="caution">
    <text evidence="7">The sequence shown here is derived from an EMBL/GenBank/DDBJ whole genome shotgun (WGS) entry which is preliminary data.</text>
</comment>
<evidence type="ECO:0000256" key="3">
    <source>
        <dbReference type="ARBA" id="ARBA00023235"/>
    </source>
</evidence>
<dbReference type="InterPro" id="IPR020892">
    <property type="entry name" value="Cyclophilin-type_PPIase_CS"/>
</dbReference>
<dbReference type="EC" id="5.2.1.8" evidence="4"/>
<dbReference type="PROSITE" id="PS00170">
    <property type="entry name" value="CSA_PPIASE_1"/>
    <property type="match status" value="1"/>
</dbReference>
<feature type="compositionally biased region" description="Basic and acidic residues" evidence="5">
    <location>
        <begin position="27"/>
        <end position="41"/>
    </location>
</feature>
<protein>
    <recommendedName>
        <fullName evidence="4">Peptidyl-prolyl cis-trans isomerase</fullName>
        <shortName evidence="4">PPIase</shortName>
        <ecNumber evidence="4">5.2.1.8</ecNumber>
    </recommendedName>
</protein>